<accession>A0AB38Z7I6</accession>
<dbReference type="PANTHER" id="PTHR21089:SF12">
    <property type="entry name" value="BIFUNCTIONAL 3-DEHYDROQUINATE DEHYDRATASE_SHIKIMATE DEHYDROGENASE, CHLOROPLASTIC"/>
    <property type="match status" value="1"/>
</dbReference>
<dbReference type="EMBL" id="OR237938">
    <property type="protein sequence ID" value="WRI20353.1"/>
    <property type="molecule type" value="mRNA"/>
</dbReference>
<sequence length="191" mass="21715">MENMIWGANNGYLTMKTTIVVKLKESTSYFGDVSSHAHTLRAWAEKQVDHGVVCVSGQELNIILNTNASPFYKLTKMKHLCSLLTAKTEKLTTKFRGQAITLDEYDIFYLEDGMILANTTSAGIKPKSGLTPYLRLKKPWKFLLKSLSHYSVVFYAIYTPKWTKLLTEAYESGATIIFWTGMFINQAFVQF</sequence>
<dbReference type="GO" id="GO:0019632">
    <property type="term" value="P:shikimate metabolic process"/>
    <property type="evidence" value="ECO:0007669"/>
    <property type="project" value="TreeGrafter"/>
</dbReference>
<name>A0AB38Z7I6_PAESU</name>
<dbReference type="PANTHER" id="PTHR21089">
    <property type="entry name" value="SHIKIMATE DEHYDROGENASE"/>
    <property type="match status" value="1"/>
</dbReference>
<dbReference type="SUPFAM" id="SSF51735">
    <property type="entry name" value="NAD(P)-binding Rossmann-fold domains"/>
    <property type="match status" value="1"/>
</dbReference>
<reference evidence="1" key="1">
    <citation type="submission" date="2023-06" db="EMBL/GenBank/DDBJ databases">
        <authorList>
            <person name="Zhang Y."/>
            <person name="Gai S."/>
        </authorList>
    </citation>
    <scope>NUCLEOTIDE SEQUENCE</scope>
</reference>
<organism evidence="1">
    <name type="scientific">Paeonia suffruticosa</name>
    <name type="common">Tree peony</name>
    <name type="synonym">Paeonia moutan</name>
    <dbReference type="NCBI Taxonomy" id="45171"/>
    <lineage>
        <taxon>Eukaryota</taxon>
        <taxon>Viridiplantae</taxon>
        <taxon>Streptophyta</taxon>
        <taxon>Embryophyta</taxon>
        <taxon>Tracheophyta</taxon>
        <taxon>Spermatophyta</taxon>
        <taxon>Magnoliopsida</taxon>
        <taxon>eudicotyledons</taxon>
        <taxon>Gunneridae</taxon>
        <taxon>Pentapetalae</taxon>
        <taxon>Saxifragales</taxon>
        <taxon>Paeoniaceae</taxon>
        <taxon>Paeonia</taxon>
    </lineage>
</organism>
<dbReference type="Gene3D" id="3.40.50.720">
    <property type="entry name" value="NAD(P)-binding Rossmann-like Domain"/>
    <property type="match status" value="1"/>
</dbReference>
<dbReference type="AlphaFoldDB" id="A0AB38Z7I6"/>
<proteinExistence type="evidence at transcript level"/>
<evidence type="ECO:0000313" key="1">
    <source>
        <dbReference type="EMBL" id="WRI20353.1"/>
    </source>
</evidence>
<dbReference type="GO" id="GO:0004764">
    <property type="term" value="F:shikimate 3-dehydrogenase (NADP+) activity"/>
    <property type="evidence" value="ECO:0007669"/>
    <property type="project" value="InterPro"/>
</dbReference>
<dbReference type="InterPro" id="IPR036291">
    <property type="entry name" value="NAD(P)-bd_dom_sf"/>
</dbReference>
<protein>
    <submittedName>
        <fullName evidence="1">Bifunctional 3-dehydroquinate dehydratase shikimate dehydrogenase</fullName>
    </submittedName>
</protein>
<dbReference type="GO" id="GO:0009423">
    <property type="term" value="P:chorismate biosynthetic process"/>
    <property type="evidence" value="ECO:0007669"/>
    <property type="project" value="TreeGrafter"/>
</dbReference>
<dbReference type="InterPro" id="IPR022893">
    <property type="entry name" value="Shikimate_DH_fam"/>
</dbReference>